<dbReference type="AlphaFoldDB" id="A0A438FST6"/>
<dbReference type="Pfam" id="PF00078">
    <property type="entry name" value="RVT_1"/>
    <property type="match status" value="1"/>
</dbReference>
<proteinExistence type="predicted"/>
<sequence>MMQMNGDKAPEPDGFTMAFWQSCWDFVNEEILEMFKEFHEQSPFLKSLNNTFLVLIPKKGGAEDLGDFRPISLLGGLYKLLAKVLANRLKRVLGKVVSPAQNAFVLGRQILDASLIANGVIDSWHKRKKKGLIRKLDIEKAVPASFFPSTKGLHQGDPLSPYLFVLGMEVLDALIKRVVARGFLLGCSIRGAASGLRINFVKSEIIPVGVVEEIDELTAELGCKVGSLPSQYLGGRITLIKSTLASMSIYHMSLFGMPKSVARRLGLRKLALLNKALLGKWIRRFAFDKDNLWKQVIMAKYGQEVGKGTKIRFWTDVWCTSTTLSQNFPHLFALASHRNATVEEMWDQNFGQEGWNLRFLRDFNDWELDMVGDLLYVLRGHRPSLEEDSVFWKGGRNGQFRVKEAYNLLVNPNDIAFPSSCIWMDKVPTKVAFFAWEATWGRVLTFDRIQKRGWQLPNCCFLCGCEEETVNHILIHYIVVRVLWNIILGLSGVQWVFSKNCKEGLN</sequence>
<dbReference type="InterPro" id="IPR043502">
    <property type="entry name" value="DNA/RNA_pol_sf"/>
</dbReference>
<evidence type="ECO:0000259" key="2">
    <source>
        <dbReference type="Pfam" id="PF13966"/>
    </source>
</evidence>
<accession>A0A438FST6</accession>
<protein>
    <submittedName>
        <fullName evidence="3">Transposon TX1 uncharacterized 149 kDa protein</fullName>
    </submittedName>
</protein>
<evidence type="ECO:0000313" key="4">
    <source>
        <dbReference type="Proteomes" id="UP000288805"/>
    </source>
</evidence>
<dbReference type="EMBL" id="QGNW01000752">
    <property type="protein sequence ID" value="RVW63022.1"/>
    <property type="molecule type" value="Genomic_DNA"/>
</dbReference>
<evidence type="ECO:0000313" key="3">
    <source>
        <dbReference type="EMBL" id="RVW63022.1"/>
    </source>
</evidence>
<dbReference type="CDD" id="cd01650">
    <property type="entry name" value="RT_nLTR_like"/>
    <property type="match status" value="1"/>
</dbReference>
<evidence type="ECO:0000259" key="1">
    <source>
        <dbReference type="Pfam" id="PF00078"/>
    </source>
</evidence>
<dbReference type="SUPFAM" id="SSF56672">
    <property type="entry name" value="DNA/RNA polymerases"/>
    <property type="match status" value="1"/>
</dbReference>
<dbReference type="PANTHER" id="PTHR46890">
    <property type="entry name" value="NON-LTR RETROLELEMENT REVERSE TRANSCRIPTASE-LIKE PROTEIN-RELATED"/>
    <property type="match status" value="1"/>
</dbReference>
<dbReference type="Proteomes" id="UP000288805">
    <property type="component" value="Unassembled WGS sequence"/>
</dbReference>
<feature type="domain" description="Reverse transcriptase" evidence="1">
    <location>
        <begin position="56"/>
        <end position="141"/>
    </location>
</feature>
<name>A0A438FST6_VITVI</name>
<organism evidence="3 4">
    <name type="scientific">Vitis vinifera</name>
    <name type="common">Grape</name>
    <dbReference type="NCBI Taxonomy" id="29760"/>
    <lineage>
        <taxon>Eukaryota</taxon>
        <taxon>Viridiplantae</taxon>
        <taxon>Streptophyta</taxon>
        <taxon>Embryophyta</taxon>
        <taxon>Tracheophyta</taxon>
        <taxon>Spermatophyta</taxon>
        <taxon>Magnoliopsida</taxon>
        <taxon>eudicotyledons</taxon>
        <taxon>Gunneridae</taxon>
        <taxon>Pentapetalae</taxon>
        <taxon>rosids</taxon>
        <taxon>Vitales</taxon>
        <taxon>Vitaceae</taxon>
        <taxon>Viteae</taxon>
        <taxon>Vitis</taxon>
    </lineage>
</organism>
<gene>
    <name evidence="3" type="primary">YTX2_706</name>
    <name evidence="3" type="ORF">CK203_062914</name>
</gene>
<feature type="domain" description="Reverse transcriptase zinc-binding" evidence="2">
    <location>
        <begin position="400"/>
        <end position="484"/>
    </location>
</feature>
<comment type="caution">
    <text evidence="3">The sequence shown here is derived from an EMBL/GenBank/DDBJ whole genome shotgun (WGS) entry which is preliminary data.</text>
</comment>
<dbReference type="InterPro" id="IPR052343">
    <property type="entry name" value="Retrotransposon-Effector_Assoc"/>
</dbReference>
<dbReference type="PANTHER" id="PTHR46890:SF50">
    <property type="entry name" value="RNA-DIRECTED DNA POLYMERASE, EUKARYOTA, REVERSE TRANSCRIPTASE ZINC-BINDING DOMAIN PROTEIN-RELATED"/>
    <property type="match status" value="1"/>
</dbReference>
<reference evidence="3 4" key="1">
    <citation type="journal article" date="2018" name="PLoS Genet.">
        <title>Population sequencing reveals clonal diversity and ancestral inbreeding in the grapevine cultivar Chardonnay.</title>
        <authorList>
            <person name="Roach M.J."/>
            <person name="Johnson D.L."/>
            <person name="Bohlmann J."/>
            <person name="van Vuuren H.J."/>
            <person name="Jones S.J."/>
            <person name="Pretorius I.S."/>
            <person name="Schmidt S.A."/>
            <person name="Borneman A.R."/>
        </authorList>
    </citation>
    <scope>NUCLEOTIDE SEQUENCE [LARGE SCALE GENOMIC DNA]</scope>
    <source>
        <strain evidence="4">cv. Chardonnay</strain>
        <tissue evidence="3">Leaf</tissue>
    </source>
</reference>
<dbReference type="InterPro" id="IPR000477">
    <property type="entry name" value="RT_dom"/>
</dbReference>
<dbReference type="InterPro" id="IPR026960">
    <property type="entry name" value="RVT-Znf"/>
</dbReference>
<dbReference type="Pfam" id="PF13966">
    <property type="entry name" value="zf-RVT"/>
    <property type="match status" value="1"/>
</dbReference>